<evidence type="ECO:0000259" key="5">
    <source>
        <dbReference type="Pfam" id="PF00266"/>
    </source>
</evidence>
<evidence type="ECO:0000256" key="3">
    <source>
        <dbReference type="ARBA" id="ARBA00022679"/>
    </source>
</evidence>
<dbReference type="InterPro" id="IPR015422">
    <property type="entry name" value="PyrdxlP-dep_Trfase_small"/>
</dbReference>
<dbReference type="Pfam" id="PF00266">
    <property type="entry name" value="Aminotran_5"/>
    <property type="match status" value="1"/>
</dbReference>
<evidence type="ECO:0000256" key="2">
    <source>
        <dbReference type="ARBA" id="ARBA00022576"/>
    </source>
</evidence>
<keyword evidence="6" id="KW-0670">Pyruvate</keyword>
<comment type="cofactor">
    <cofactor evidence="1">
        <name>pyridoxal 5'-phosphate</name>
        <dbReference type="ChEBI" id="CHEBI:597326"/>
    </cofactor>
</comment>
<dbReference type="PATRIC" id="fig|1423769.4.peg.3165"/>
<dbReference type="SUPFAM" id="SSF53383">
    <property type="entry name" value="PLP-dependent transferases"/>
    <property type="match status" value="1"/>
</dbReference>
<dbReference type="InterPro" id="IPR015421">
    <property type="entry name" value="PyrdxlP-dep_Trfase_major"/>
</dbReference>
<gene>
    <name evidence="6" type="ORF">FD01_GL002935</name>
</gene>
<sequence length="365" mass="39359">MNDVVLMTPDIASTQAGVKMAMQIDLAPQSSDFRALTRHLCQALLKIASVDPHDFACVLLPGDDATILEATLQTVIPNHDACVLVAVNGMAGTQIVAQLEYLNIPHVVVVTPQNQVLDQAAIIKQWHQHPAISHFIMCHQDPTAGVLNPLTPLIGQLHRAGVTTIVDARATFGGIPINCEALGIDYLITVFHHALHSVPGFGAVLANRRKIATTQGYARSLALDLYEQLAMMTLFDGAWRPGAPVQSVIAADRAVSTLLATGGVAKRYQHLRQLQQHLALGMAAFGFSPICSPMVQSPLMTAFAYPKQSFNDQAFAEALHKRGFEIASGIANRPSFRVATWGLVDESELDAFLTAVKQITQPARA</sequence>
<dbReference type="OrthoDB" id="389074at2"/>
<dbReference type="GO" id="GO:0008483">
    <property type="term" value="F:transaminase activity"/>
    <property type="evidence" value="ECO:0007669"/>
    <property type="project" value="UniProtKB-KW"/>
</dbReference>
<dbReference type="PANTHER" id="PTHR42778:SF1">
    <property type="entry name" value="2-AMINOETHYLPHOSPHONATE--PYRUVATE TRANSAMINASE"/>
    <property type="match status" value="1"/>
</dbReference>
<dbReference type="AlphaFoldDB" id="A0A0R1PW16"/>
<organism evidence="6 7">
    <name type="scientific">Lacticaseibacillus manihotivorans DSM 13343 = JCM 12514</name>
    <dbReference type="NCBI Taxonomy" id="1423769"/>
    <lineage>
        <taxon>Bacteria</taxon>
        <taxon>Bacillati</taxon>
        <taxon>Bacillota</taxon>
        <taxon>Bacilli</taxon>
        <taxon>Lactobacillales</taxon>
        <taxon>Lactobacillaceae</taxon>
        <taxon>Lacticaseibacillus</taxon>
    </lineage>
</organism>
<name>A0A0R1PW16_9LACO</name>
<dbReference type="EMBL" id="AZEU01000330">
    <property type="protein sequence ID" value="KRL36705.1"/>
    <property type="molecule type" value="Genomic_DNA"/>
</dbReference>
<proteinExistence type="predicted"/>
<evidence type="ECO:0000313" key="7">
    <source>
        <dbReference type="Proteomes" id="UP000051790"/>
    </source>
</evidence>
<accession>A0A0R1PW16</accession>
<keyword evidence="4" id="KW-0663">Pyridoxal phosphate</keyword>
<dbReference type="Proteomes" id="UP000051790">
    <property type="component" value="Unassembled WGS sequence"/>
</dbReference>
<protein>
    <submittedName>
        <fullName evidence="6">(2-aminoethyl)phosphonate--pyruvate aminotransferase</fullName>
    </submittedName>
</protein>
<dbReference type="PANTHER" id="PTHR42778">
    <property type="entry name" value="2-AMINOETHYLPHOSPHONATE--PYRUVATE TRANSAMINASE"/>
    <property type="match status" value="1"/>
</dbReference>
<evidence type="ECO:0000256" key="1">
    <source>
        <dbReference type="ARBA" id="ARBA00001933"/>
    </source>
</evidence>
<evidence type="ECO:0000313" key="6">
    <source>
        <dbReference type="EMBL" id="KRL36705.1"/>
    </source>
</evidence>
<dbReference type="InterPro" id="IPR000192">
    <property type="entry name" value="Aminotrans_V_dom"/>
</dbReference>
<keyword evidence="3 6" id="KW-0808">Transferase</keyword>
<evidence type="ECO:0000256" key="4">
    <source>
        <dbReference type="ARBA" id="ARBA00022898"/>
    </source>
</evidence>
<feature type="domain" description="Aminotransferase class V" evidence="5">
    <location>
        <begin position="76"/>
        <end position="330"/>
    </location>
</feature>
<dbReference type="RefSeq" id="WP_056965255.1">
    <property type="nucleotide sequence ID" value="NZ_AZEU01000330.1"/>
</dbReference>
<dbReference type="Gene3D" id="3.90.1150.10">
    <property type="entry name" value="Aspartate Aminotransferase, domain 1"/>
    <property type="match status" value="1"/>
</dbReference>
<keyword evidence="7" id="KW-1185">Reference proteome</keyword>
<reference evidence="6 7" key="1">
    <citation type="journal article" date="2015" name="Genome Announc.">
        <title>Expanding the biotechnology potential of lactobacilli through comparative genomics of 213 strains and associated genera.</title>
        <authorList>
            <person name="Sun Z."/>
            <person name="Harris H.M."/>
            <person name="McCann A."/>
            <person name="Guo C."/>
            <person name="Argimon S."/>
            <person name="Zhang W."/>
            <person name="Yang X."/>
            <person name="Jeffery I.B."/>
            <person name="Cooney J.C."/>
            <person name="Kagawa T.F."/>
            <person name="Liu W."/>
            <person name="Song Y."/>
            <person name="Salvetti E."/>
            <person name="Wrobel A."/>
            <person name="Rasinkangas P."/>
            <person name="Parkhill J."/>
            <person name="Rea M.C."/>
            <person name="O'Sullivan O."/>
            <person name="Ritari J."/>
            <person name="Douillard F.P."/>
            <person name="Paul Ross R."/>
            <person name="Yang R."/>
            <person name="Briner A.E."/>
            <person name="Felis G.E."/>
            <person name="de Vos W.M."/>
            <person name="Barrangou R."/>
            <person name="Klaenhammer T.R."/>
            <person name="Caufield P.W."/>
            <person name="Cui Y."/>
            <person name="Zhang H."/>
            <person name="O'Toole P.W."/>
        </authorList>
    </citation>
    <scope>NUCLEOTIDE SEQUENCE [LARGE SCALE GENOMIC DNA]</scope>
    <source>
        <strain evidence="6 7">DSM 13343</strain>
    </source>
</reference>
<keyword evidence="2 6" id="KW-0032">Aminotransferase</keyword>
<dbReference type="InterPro" id="IPR015424">
    <property type="entry name" value="PyrdxlP-dep_Trfase"/>
</dbReference>
<dbReference type="Gene3D" id="3.40.640.10">
    <property type="entry name" value="Type I PLP-dependent aspartate aminotransferase-like (Major domain)"/>
    <property type="match status" value="1"/>
</dbReference>
<comment type="caution">
    <text evidence="6">The sequence shown here is derived from an EMBL/GenBank/DDBJ whole genome shotgun (WGS) entry which is preliminary data.</text>
</comment>